<accession>A0A1H7RR95</accession>
<dbReference type="GO" id="GO:0003677">
    <property type="term" value="F:DNA binding"/>
    <property type="evidence" value="ECO:0007669"/>
    <property type="project" value="InterPro"/>
</dbReference>
<name>A0A1H7RR95_STIAU</name>
<proteinExistence type="predicted"/>
<dbReference type="Proteomes" id="UP000182719">
    <property type="component" value="Unassembled WGS sequence"/>
</dbReference>
<dbReference type="EMBL" id="FOAP01000007">
    <property type="protein sequence ID" value="SEL61917.1"/>
    <property type="molecule type" value="Genomic_DNA"/>
</dbReference>
<dbReference type="InterPro" id="IPR013762">
    <property type="entry name" value="Integrase-like_cat_sf"/>
</dbReference>
<keyword evidence="4" id="KW-1185">Reference proteome</keyword>
<sequence>MGKICATSHQIAVLKSLYSWLWKEKHLLSVNEDPTFQTLVVLQARPEQWKRDKVIPREHYLLVREHLAPYWRDEMDVQAGTGWHVTELVRFAKMGSVEPYRGEAEGVAGVLVCPQTKSGEPLRAAVSADVLEAGKRLLERGTFGREKYGMAVNAACKAAGIPPFTPGRFRHSIATWAIEKGAAPASVAAFLNHKSSSTTRRFYATHAVPAKIPTLR</sequence>
<feature type="domain" description="Tyr recombinase" evidence="2">
    <location>
        <begin position="50"/>
        <end position="216"/>
    </location>
</feature>
<dbReference type="AlphaFoldDB" id="A0A1H7RR95"/>
<dbReference type="SUPFAM" id="SSF56349">
    <property type="entry name" value="DNA breaking-rejoining enzymes"/>
    <property type="match status" value="1"/>
</dbReference>
<protein>
    <submittedName>
        <fullName evidence="3">Phage integrase family protein</fullName>
    </submittedName>
</protein>
<keyword evidence="1" id="KW-0233">DNA recombination</keyword>
<gene>
    <name evidence="3" type="ORF">SAMN05444354_107122</name>
</gene>
<organism evidence="3 4">
    <name type="scientific">Stigmatella aurantiaca</name>
    <dbReference type="NCBI Taxonomy" id="41"/>
    <lineage>
        <taxon>Bacteria</taxon>
        <taxon>Pseudomonadati</taxon>
        <taxon>Myxococcota</taxon>
        <taxon>Myxococcia</taxon>
        <taxon>Myxococcales</taxon>
        <taxon>Cystobacterineae</taxon>
        <taxon>Archangiaceae</taxon>
        <taxon>Stigmatella</taxon>
    </lineage>
</organism>
<dbReference type="InterPro" id="IPR011010">
    <property type="entry name" value="DNA_brk_join_enz"/>
</dbReference>
<dbReference type="GO" id="GO:0006310">
    <property type="term" value="P:DNA recombination"/>
    <property type="evidence" value="ECO:0007669"/>
    <property type="project" value="UniProtKB-KW"/>
</dbReference>
<dbReference type="Pfam" id="PF00589">
    <property type="entry name" value="Phage_integrase"/>
    <property type="match status" value="1"/>
</dbReference>
<evidence type="ECO:0000313" key="3">
    <source>
        <dbReference type="EMBL" id="SEL61917.1"/>
    </source>
</evidence>
<dbReference type="GO" id="GO:0015074">
    <property type="term" value="P:DNA integration"/>
    <property type="evidence" value="ECO:0007669"/>
    <property type="project" value="InterPro"/>
</dbReference>
<dbReference type="InterPro" id="IPR002104">
    <property type="entry name" value="Integrase_catalytic"/>
</dbReference>
<evidence type="ECO:0000313" key="4">
    <source>
        <dbReference type="Proteomes" id="UP000182719"/>
    </source>
</evidence>
<reference evidence="4" key="1">
    <citation type="submission" date="2016-10" db="EMBL/GenBank/DDBJ databases">
        <authorList>
            <person name="Varghese N."/>
            <person name="Submissions S."/>
        </authorList>
    </citation>
    <scope>NUCLEOTIDE SEQUENCE [LARGE SCALE GENOMIC DNA]</scope>
    <source>
        <strain evidence="4">DSM 17044</strain>
    </source>
</reference>
<dbReference type="PROSITE" id="PS51898">
    <property type="entry name" value="TYR_RECOMBINASE"/>
    <property type="match status" value="1"/>
</dbReference>
<evidence type="ECO:0000256" key="1">
    <source>
        <dbReference type="ARBA" id="ARBA00023172"/>
    </source>
</evidence>
<evidence type="ECO:0000259" key="2">
    <source>
        <dbReference type="PROSITE" id="PS51898"/>
    </source>
</evidence>
<dbReference type="Gene3D" id="1.10.443.10">
    <property type="entry name" value="Intergrase catalytic core"/>
    <property type="match status" value="1"/>
</dbReference>